<protein>
    <recommendedName>
        <fullName evidence="1">DUF306 domain-containing protein</fullName>
    </recommendedName>
</protein>
<dbReference type="Gene3D" id="2.40.128.270">
    <property type="match status" value="1"/>
</dbReference>
<evidence type="ECO:0000259" key="1">
    <source>
        <dbReference type="Pfam" id="PF03724"/>
    </source>
</evidence>
<accession>A0ABQ4NHW4</accession>
<keyword evidence="3" id="KW-1185">Reference proteome</keyword>
<gene>
    <name evidence="2" type="ORF">JANAI62_02950</name>
</gene>
<comment type="caution">
    <text evidence="2">The sequence shown here is derived from an EMBL/GenBank/DDBJ whole genome shotgun (WGS) entry which is preliminary data.</text>
</comment>
<dbReference type="InterPro" id="IPR005184">
    <property type="entry name" value="DUF306_Meta_HslJ"/>
</dbReference>
<evidence type="ECO:0000313" key="2">
    <source>
        <dbReference type="EMBL" id="GIT93672.1"/>
    </source>
</evidence>
<dbReference type="InterPro" id="IPR038670">
    <property type="entry name" value="HslJ-like_sf"/>
</dbReference>
<dbReference type="EMBL" id="BPFH01000001">
    <property type="protein sequence ID" value="GIT93672.1"/>
    <property type="molecule type" value="Genomic_DNA"/>
</dbReference>
<feature type="domain" description="DUF306" evidence="1">
    <location>
        <begin position="24"/>
        <end position="119"/>
    </location>
</feature>
<organism evidence="2 3">
    <name type="scientific">Jannaschia pagri</name>
    <dbReference type="NCBI Taxonomy" id="2829797"/>
    <lineage>
        <taxon>Bacteria</taxon>
        <taxon>Pseudomonadati</taxon>
        <taxon>Pseudomonadota</taxon>
        <taxon>Alphaproteobacteria</taxon>
        <taxon>Rhodobacterales</taxon>
        <taxon>Roseobacteraceae</taxon>
        <taxon>Jannaschia</taxon>
    </lineage>
</organism>
<sequence length="122" mass="12938">MLCTLLALFCPDETISGYAEPTVSYALVEMAEADVALDATISFPEEGVVQGRGPCNTFTAAQSLPYPWISIGPVKTTRAACPELASETAFLAALERATLAEVQGPTLILSTVDEVLLVFRAK</sequence>
<name>A0ABQ4NHW4_9RHOB</name>
<dbReference type="RefSeq" id="WP_220747194.1">
    <property type="nucleotide sequence ID" value="NZ_BPFH01000001.1"/>
</dbReference>
<dbReference type="Proteomes" id="UP000786693">
    <property type="component" value="Unassembled WGS sequence"/>
</dbReference>
<proteinExistence type="predicted"/>
<dbReference type="Pfam" id="PF03724">
    <property type="entry name" value="META"/>
    <property type="match status" value="1"/>
</dbReference>
<evidence type="ECO:0000313" key="3">
    <source>
        <dbReference type="Proteomes" id="UP000786693"/>
    </source>
</evidence>
<reference evidence="2 3" key="1">
    <citation type="submission" date="2021-05" db="EMBL/GenBank/DDBJ databases">
        <title>Bacteria Genome sequencing.</title>
        <authorList>
            <person name="Takabe Y."/>
            <person name="Nakajima Y."/>
            <person name="Suzuki S."/>
            <person name="Shiozaki T."/>
        </authorList>
    </citation>
    <scope>NUCLEOTIDE SEQUENCE [LARGE SCALE GENOMIC DNA]</scope>
    <source>
        <strain evidence="2 3">AI_62</strain>
    </source>
</reference>